<accession>A0ABX0ZJJ7</accession>
<evidence type="ECO:0000256" key="2">
    <source>
        <dbReference type="ARBA" id="ARBA00022723"/>
    </source>
</evidence>
<dbReference type="PRINTS" id="PR00095">
    <property type="entry name" value="ANTSNTHASEI"/>
</dbReference>
<dbReference type="EMBL" id="JAATEJ010000005">
    <property type="protein sequence ID" value="NJP43476.1"/>
    <property type="molecule type" value="Genomic_DNA"/>
</dbReference>
<evidence type="ECO:0000256" key="1">
    <source>
        <dbReference type="ARBA" id="ARBA00001946"/>
    </source>
</evidence>
<dbReference type="InterPro" id="IPR019999">
    <property type="entry name" value="Anth_synth_I-like"/>
</dbReference>
<dbReference type="InterPro" id="IPR005801">
    <property type="entry name" value="ADC_synthase"/>
</dbReference>
<evidence type="ECO:0000313" key="7">
    <source>
        <dbReference type="Proteomes" id="UP000734511"/>
    </source>
</evidence>
<keyword evidence="3" id="KW-0460">Magnesium</keyword>
<sequence length="450" mass="48165">MPPRHRYRQTEAAAPHDPLLTVARLAAAHRGEPHVVHEREGTWTFCAGALAELTVDGRHVHYACGTDRRRVAWRDRPLDVLSVLLDDLPVDAWRAYGWAAFELAEALAAQGAGPAPRADADRPLLHLVVPRHEVRITAGRAAVRSVDPDALARLAGDVGRPPGDAEPARAAAEPDLSLDGELYRKAVAAAVAEIADGVMDKVVLSRTVPVPHPVDLVATYVLGRRHNTPARSFLLDTGGLRAAGFSPEVVVSVSADGRVQTQPLAGTRARTGDPAENERLRAELLHHPKEIHEHRISVTAATEELAAVCEPAGIRLEEDMVVKERGSVHHLASRVCGRLAPGLTCWDALAATFPAITVSGVPKPAALAAIHRHEQDPRGLYGGAVLAVDSDGSLDAALVLRTVFEQSGRAWLRAGAGIVGQSRPARELEETCEKLRSVSAHLVPARGRAR</sequence>
<keyword evidence="2" id="KW-0479">Metal-binding</keyword>
<dbReference type="PANTHER" id="PTHR11236:SF48">
    <property type="entry name" value="ISOCHORISMATE SYNTHASE MENF"/>
    <property type="match status" value="1"/>
</dbReference>
<dbReference type="Gene3D" id="3.60.120.10">
    <property type="entry name" value="Anthranilate synthase"/>
    <property type="match status" value="1"/>
</dbReference>
<keyword evidence="4" id="KW-0456">Lyase</keyword>
<evidence type="ECO:0000259" key="5">
    <source>
        <dbReference type="Pfam" id="PF00425"/>
    </source>
</evidence>
<organism evidence="6 7">
    <name type="scientific">Actinacidiphila epipremni</name>
    <dbReference type="NCBI Taxonomy" id="2053013"/>
    <lineage>
        <taxon>Bacteria</taxon>
        <taxon>Bacillati</taxon>
        <taxon>Actinomycetota</taxon>
        <taxon>Actinomycetes</taxon>
        <taxon>Kitasatosporales</taxon>
        <taxon>Streptomycetaceae</taxon>
        <taxon>Actinacidiphila</taxon>
    </lineage>
</organism>
<dbReference type="InterPro" id="IPR015890">
    <property type="entry name" value="Chorismate_C"/>
</dbReference>
<dbReference type="Proteomes" id="UP000734511">
    <property type="component" value="Unassembled WGS sequence"/>
</dbReference>
<dbReference type="NCBIfam" id="TIGR03494">
    <property type="entry name" value="salicyl_syn"/>
    <property type="match status" value="1"/>
</dbReference>
<evidence type="ECO:0000256" key="3">
    <source>
        <dbReference type="ARBA" id="ARBA00022842"/>
    </source>
</evidence>
<evidence type="ECO:0000256" key="4">
    <source>
        <dbReference type="ARBA" id="ARBA00023239"/>
    </source>
</evidence>
<protein>
    <submittedName>
        <fullName evidence="6">Salicylate synthase</fullName>
    </submittedName>
</protein>
<dbReference type="InterPro" id="IPR019996">
    <property type="entry name" value="Salicylate_synthase"/>
</dbReference>
<comment type="cofactor">
    <cofactor evidence="1">
        <name>Mg(2+)</name>
        <dbReference type="ChEBI" id="CHEBI:18420"/>
    </cofactor>
</comment>
<name>A0ABX0ZJJ7_9ACTN</name>
<evidence type="ECO:0000313" key="6">
    <source>
        <dbReference type="EMBL" id="NJP43476.1"/>
    </source>
</evidence>
<feature type="domain" description="Chorismate-utilising enzyme C-terminal" evidence="5">
    <location>
        <begin position="181"/>
        <end position="434"/>
    </location>
</feature>
<comment type="caution">
    <text evidence="6">The sequence shown here is derived from an EMBL/GenBank/DDBJ whole genome shotgun (WGS) entry which is preliminary data.</text>
</comment>
<dbReference type="Pfam" id="PF00425">
    <property type="entry name" value="Chorismate_bind"/>
    <property type="match status" value="1"/>
</dbReference>
<proteinExistence type="predicted"/>
<dbReference type="SUPFAM" id="SSF56322">
    <property type="entry name" value="ADC synthase"/>
    <property type="match status" value="1"/>
</dbReference>
<reference evidence="6 7" key="1">
    <citation type="submission" date="2020-03" db="EMBL/GenBank/DDBJ databases">
        <title>WGS of actinomycetes isolated from Thailand.</title>
        <authorList>
            <person name="Thawai C."/>
        </authorList>
    </citation>
    <scope>NUCLEOTIDE SEQUENCE [LARGE SCALE GENOMIC DNA]</scope>
    <source>
        <strain evidence="6 7">PRB2-1</strain>
    </source>
</reference>
<dbReference type="RefSeq" id="WP_167982357.1">
    <property type="nucleotide sequence ID" value="NZ_JAATEJ010000005.1"/>
</dbReference>
<dbReference type="PANTHER" id="PTHR11236">
    <property type="entry name" value="AMINOBENZOATE/ANTHRANILATE SYNTHASE"/>
    <property type="match status" value="1"/>
</dbReference>
<gene>
    <name evidence="6" type="ORF">HCN08_08700</name>
</gene>
<keyword evidence="7" id="KW-1185">Reference proteome</keyword>